<feature type="compositionally biased region" description="Polar residues" evidence="1">
    <location>
        <begin position="496"/>
        <end position="514"/>
    </location>
</feature>
<comment type="caution">
    <text evidence="2">The sequence shown here is derived from an EMBL/GenBank/DDBJ whole genome shotgun (WGS) entry which is preliminary data.</text>
</comment>
<feature type="compositionally biased region" description="Low complexity" evidence="1">
    <location>
        <begin position="521"/>
        <end position="543"/>
    </location>
</feature>
<dbReference type="InterPro" id="IPR052055">
    <property type="entry name" value="Hepadnavirus_pol/RT"/>
</dbReference>
<evidence type="ECO:0000313" key="2">
    <source>
        <dbReference type="EMBL" id="CAK0895817.1"/>
    </source>
</evidence>
<protein>
    <submittedName>
        <fullName evidence="2">Uncharacterized protein</fullName>
    </submittedName>
</protein>
<feature type="region of interest" description="Disordered" evidence="1">
    <location>
        <begin position="579"/>
        <end position="605"/>
    </location>
</feature>
<evidence type="ECO:0000256" key="1">
    <source>
        <dbReference type="SAM" id="MobiDB-lite"/>
    </source>
</evidence>
<feature type="region of interest" description="Disordered" evidence="1">
    <location>
        <begin position="429"/>
        <end position="448"/>
    </location>
</feature>
<dbReference type="SUPFAM" id="SSF56672">
    <property type="entry name" value="DNA/RNA polymerases"/>
    <property type="match status" value="1"/>
</dbReference>
<proteinExistence type="predicted"/>
<dbReference type="InterPro" id="IPR043502">
    <property type="entry name" value="DNA/RNA_pol_sf"/>
</dbReference>
<feature type="region of interest" description="Disordered" evidence="1">
    <location>
        <begin position="458"/>
        <end position="551"/>
    </location>
</feature>
<feature type="region of interest" description="Disordered" evidence="1">
    <location>
        <begin position="1"/>
        <end position="30"/>
    </location>
</feature>
<gene>
    <name evidence="2" type="ORF">PCOR1329_LOCUS74449</name>
</gene>
<dbReference type="PANTHER" id="PTHR33050">
    <property type="entry name" value="REVERSE TRANSCRIPTASE DOMAIN-CONTAINING PROTEIN"/>
    <property type="match status" value="1"/>
</dbReference>
<dbReference type="Proteomes" id="UP001189429">
    <property type="component" value="Unassembled WGS sequence"/>
</dbReference>
<dbReference type="EMBL" id="CAUYUJ010020093">
    <property type="protein sequence ID" value="CAK0895817.1"/>
    <property type="molecule type" value="Genomic_DNA"/>
</dbReference>
<organism evidence="2 3">
    <name type="scientific">Prorocentrum cordatum</name>
    <dbReference type="NCBI Taxonomy" id="2364126"/>
    <lineage>
        <taxon>Eukaryota</taxon>
        <taxon>Sar</taxon>
        <taxon>Alveolata</taxon>
        <taxon>Dinophyceae</taxon>
        <taxon>Prorocentrales</taxon>
        <taxon>Prorocentraceae</taxon>
        <taxon>Prorocentrum</taxon>
    </lineage>
</organism>
<dbReference type="PANTHER" id="PTHR33050:SF7">
    <property type="entry name" value="RIBONUCLEASE H"/>
    <property type="match status" value="1"/>
</dbReference>
<reference evidence="2" key="1">
    <citation type="submission" date="2023-10" db="EMBL/GenBank/DDBJ databases">
        <authorList>
            <person name="Chen Y."/>
            <person name="Shah S."/>
            <person name="Dougan E. K."/>
            <person name="Thang M."/>
            <person name="Chan C."/>
        </authorList>
    </citation>
    <scope>NUCLEOTIDE SEQUENCE [LARGE SCALE GENOMIC DNA]</scope>
</reference>
<evidence type="ECO:0000313" key="3">
    <source>
        <dbReference type="Proteomes" id="UP001189429"/>
    </source>
</evidence>
<keyword evidence="3" id="KW-1185">Reference proteome</keyword>
<feature type="compositionally biased region" description="Basic residues" evidence="1">
    <location>
        <begin position="13"/>
        <end position="22"/>
    </location>
</feature>
<sequence length="1478" mass="161413">MRTEAPPASQGKSAKKRRRAPRAGRPTKPVEFSWPARSWWLRAPRGIVTTGAGQPEYSFWHSARSRHIVLKRSASYTGAANTTDSNRGKMSSTFADAYAALPAEVQAWVTNNGLTDHGTVADSVTPEYLRDHAGATVVKPVDIMFVETVAGALPEIVKKESAAWAKTLGFYRKCYAASTEAANKPPDQEEVAPIEAKDPGHEDYYELIPDYREKRLKALFGARRHDVEDARLPSARLWGRYERLRRAQKEFAPLLADKVQSEEIGKKTGLASFLGPVQNGALAWRLPAIQEAPPDTLEDLETWAYIIENLIFLVGWVKDIKSLDVFHQRFWAKVRKNRAPRPGYQNLSVAEYYEAYLVCQNQWRKASKAGDTIDDAILASMPPENSHLDVALAMAPRLVAQPRAPTLGTNGGAQAARAGMAGSIMTAPPLALTDAGQPPTKRRRLSKAQRLQNWLQQLAPAGPEHRGDKGKAAGKGKPFHTGATGRDQRRKLNPRARTSPQSRATAAATAQPTNGDPAPRPRTSASPPQHRGAGTLASSGGTTNAPDQTGSTCSGITMVDYAARLHDPAAEQEFDAVDTNQLPPYAPPPADPRSQQSRAAKGFTQQQLAISPNQHVDMAWDRQQRQPAPQWAEPPAVRPPAPIRSALLWARDCPDYERWVIGQVQYWRRAEASLSDATRAWRAGLSQHVKDVLPPTYNGPLRRELLLASGHGDTEVIADIMAGFRMRGALPDTRLYEHTDSADLPDAAELDSALELALDNRDAALREMLLNTKREPDMAEVLRVTEAERASGKLDGPWEVWLDHTGQVRSTVPFARWLPTRRFPRVQNRTATSNKVRPIDDATASGLNLAAATQERMRMAGVASLLDAVAFIAEEFHEWGDDGAPLIAKGDHAQAYRQWPVHPDDIPLLVCLVWDDTVGPEGGFRAFAHKALPFGAFGAVWGYTRVAASVIHPLRRIFSVPQNAYVDDFHRASPARWAALHEWVFQELHAMLGIPLKDGKNQGPAAVLDLLGLDVISTGHWAGLRLTVKRRDDLAADVDSALRARRLSRRDAARLGGQMGFATTAMFGRIGRVYASNASAHRGGWSERLADALAWWKALLRCPIYRRRVHGDQRPVVLGWVDGSWDMDTGTGAIGGMLLSSQRSGRSFSAHIPQHLCAELLRVGKKQRNTQSELLAVLVLLLTCPDELRGARLILFEDNTPALENILSGAANDDHSKDIVGAIWLLLGVLGVELWIEWVASESNPAGAFSRPGEPEKQAEAAALSRRYSLSAAEPRFPASFRMDAGAWAAAVAAAKEDWARNDRRRRALTALRLGSVDAGTLAALLGAIAFDSDDKQVTLGRLRTRRAGVVAAATQYHTELLRLLCVAARPHARAHGTTAVALRQGTPPRAPPGAARCNAACIVRGVGSRGSATIDWLQSVPTPETAKLDANDVVVGFYAVPIDGIKERVRSAPLRKLGLDVARAGPTALSRLADARR</sequence>
<name>A0ABN9X8M4_9DINO</name>
<feature type="compositionally biased region" description="Polar residues" evidence="1">
    <location>
        <begin position="593"/>
        <end position="605"/>
    </location>
</feature>
<accession>A0ABN9X8M4</accession>